<accession>A0A085WEF2</accession>
<dbReference type="EMBL" id="JMCB01000011">
    <property type="protein sequence ID" value="KFE66065.1"/>
    <property type="molecule type" value="Genomic_DNA"/>
</dbReference>
<protein>
    <submittedName>
        <fullName evidence="1">Putative lipoprotein</fullName>
    </submittedName>
</protein>
<dbReference type="AlphaFoldDB" id="A0A085WEF2"/>
<evidence type="ECO:0000313" key="2">
    <source>
        <dbReference type="Proteomes" id="UP000028725"/>
    </source>
</evidence>
<dbReference type="PATRIC" id="fig|394096.3.peg.5473"/>
<reference evidence="1 2" key="1">
    <citation type="submission" date="2014-04" db="EMBL/GenBank/DDBJ databases">
        <title>Genome assembly of Hyalangium minutum DSM 14724.</title>
        <authorList>
            <person name="Sharma G."/>
            <person name="Subramanian S."/>
        </authorList>
    </citation>
    <scope>NUCLEOTIDE SEQUENCE [LARGE SCALE GENOMIC DNA]</scope>
    <source>
        <strain evidence="1 2">DSM 14724</strain>
    </source>
</reference>
<keyword evidence="1" id="KW-0449">Lipoprotein</keyword>
<dbReference type="OrthoDB" id="5496383at2"/>
<comment type="caution">
    <text evidence="1">The sequence shown here is derived from an EMBL/GenBank/DDBJ whole genome shotgun (WGS) entry which is preliminary data.</text>
</comment>
<sequence>MRKILGALAAVVLFACGNPSGTEPGAQPAEGLKLSVEPGTTQGTFVADHSQGSTEVKFSSREVEKGVYRLEVRFDGLTLTGLLDAENGVSTLDGFAEANGQDTQMTDKDREVAAALYAALNAELPASDAATPESKYLRRAVGLWAEHSGTVRMQRTVMGEQGRGYTMLCSYAKCNGKWTGSCGSSFNWYSYSKHDCQHGGFDYTGNQQIAQLGDHSSCSGDEYYMSGSTWVCGEPDHWSRPKVQGICYGRCGGGCGGDTQYTLDATNHDGCVRNGHALASAYCDDQFVSASDDELYAPNCY</sequence>
<dbReference type="STRING" id="394096.DB31_1130"/>
<name>A0A085WEF2_9BACT</name>
<gene>
    <name evidence="1" type="ORF">DB31_1130</name>
</gene>
<dbReference type="PROSITE" id="PS51257">
    <property type="entry name" value="PROKAR_LIPOPROTEIN"/>
    <property type="match status" value="1"/>
</dbReference>
<dbReference type="RefSeq" id="WP_052420259.1">
    <property type="nucleotide sequence ID" value="NZ_JMCB01000011.1"/>
</dbReference>
<organism evidence="1 2">
    <name type="scientific">Hyalangium minutum</name>
    <dbReference type="NCBI Taxonomy" id="394096"/>
    <lineage>
        <taxon>Bacteria</taxon>
        <taxon>Pseudomonadati</taxon>
        <taxon>Myxococcota</taxon>
        <taxon>Myxococcia</taxon>
        <taxon>Myxococcales</taxon>
        <taxon>Cystobacterineae</taxon>
        <taxon>Archangiaceae</taxon>
        <taxon>Hyalangium</taxon>
    </lineage>
</organism>
<keyword evidence="2" id="KW-1185">Reference proteome</keyword>
<evidence type="ECO:0000313" key="1">
    <source>
        <dbReference type="EMBL" id="KFE66065.1"/>
    </source>
</evidence>
<dbReference type="Proteomes" id="UP000028725">
    <property type="component" value="Unassembled WGS sequence"/>
</dbReference>
<proteinExistence type="predicted"/>